<keyword evidence="3" id="KW-1185">Reference proteome</keyword>
<dbReference type="Proteomes" id="UP000737402">
    <property type="component" value="Unassembled WGS sequence"/>
</dbReference>
<sequence length="211" mass="24868">MEFIQQHSFYLFLIFIGLLLIYESITKYRTKGVSSTSNSDRYRRVLYGAMLSLVLLIAFIQMDLQKEAFVAVVGPLLIGLLTMVKERKNTELHVFSYEPYTFFEILEKLLNSHGYGYFKEVKGNDDYLSSNYITYYYLDDGDEEIKINWKDLDKSDLQVSFLRFGDKAFIEELMKELKERRPPITYFKFNKYSLGFAAVFIYLGMMKVLGY</sequence>
<evidence type="ECO:0000313" key="2">
    <source>
        <dbReference type="EMBL" id="MBM7621395.1"/>
    </source>
</evidence>
<feature type="transmembrane region" description="Helical" evidence="1">
    <location>
        <begin position="189"/>
        <end position="209"/>
    </location>
</feature>
<evidence type="ECO:0000256" key="1">
    <source>
        <dbReference type="SAM" id="Phobius"/>
    </source>
</evidence>
<comment type="caution">
    <text evidence="2">The sequence shown here is derived from an EMBL/GenBank/DDBJ whole genome shotgun (WGS) entry which is preliminary data.</text>
</comment>
<gene>
    <name evidence="2" type="ORF">JOC95_003268</name>
</gene>
<name>A0ABS2P4S7_9BACI</name>
<organism evidence="2 3">
    <name type="scientific">Sutcliffiella tianshenii</name>
    <dbReference type="NCBI Taxonomy" id="1463404"/>
    <lineage>
        <taxon>Bacteria</taxon>
        <taxon>Bacillati</taxon>
        <taxon>Bacillota</taxon>
        <taxon>Bacilli</taxon>
        <taxon>Bacillales</taxon>
        <taxon>Bacillaceae</taxon>
        <taxon>Sutcliffiella</taxon>
    </lineage>
</organism>
<evidence type="ECO:0008006" key="4">
    <source>
        <dbReference type="Google" id="ProtNLM"/>
    </source>
</evidence>
<feature type="transmembrane region" description="Helical" evidence="1">
    <location>
        <begin position="45"/>
        <end position="62"/>
    </location>
</feature>
<accession>A0ABS2P4S7</accession>
<keyword evidence="1" id="KW-0812">Transmembrane</keyword>
<dbReference type="RefSeq" id="WP_204418185.1">
    <property type="nucleotide sequence ID" value="NZ_JAFBED010000007.1"/>
</dbReference>
<feature type="transmembrane region" description="Helical" evidence="1">
    <location>
        <begin position="6"/>
        <end position="25"/>
    </location>
</feature>
<feature type="transmembrane region" description="Helical" evidence="1">
    <location>
        <begin position="68"/>
        <end position="84"/>
    </location>
</feature>
<proteinExistence type="predicted"/>
<evidence type="ECO:0000313" key="3">
    <source>
        <dbReference type="Proteomes" id="UP000737402"/>
    </source>
</evidence>
<dbReference type="EMBL" id="JAFBED010000007">
    <property type="protein sequence ID" value="MBM7621395.1"/>
    <property type="molecule type" value="Genomic_DNA"/>
</dbReference>
<keyword evidence="1" id="KW-0472">Membrane</keyword>
<reference evidence="2 3" key="1">
    <citation type="submission" date="2021-01" db="EMBL/GenBank/DDBJ databases">
        <title>Genomic Encyclopedia of Type Strains, Phase IV (KMG-IV): sequencing the most valuable type-strain genomes for metagenomic binning, comparative biology and taxonomic classification.</title>
        <authorList>
            <person name="Goeker M."/>
        </authorList>
    </citation>
    <scope>NUCLEOTIDE SEQUENCE [LARGE SCALE GENOMIC DNA]</scope>
    <source>
        <strain evidence="2 3">DSM 25879</strain>
    </source>
</reference>
<keyword evidence="1" id="KW-1133">Transmembrane helix</keyword>
<protein>
    <recommendedName>
        <fullName evidence="4">DUF5673 domain-containing protein</fullName>
    </recommendedName>
</protein>